<name>E4WZS6_OIKDI</name>
<evidence type="ECO:0000256" key="7">
    <source>
        <dbReference type="ARBA" id="ARBA00023034"/>
    </source>
</evidence>
<comment type="similarity">
    <text evidence="3 9">Belongs to the nonaspanin (TM9SF) (TC 9.A.2) family.</text>
</comment>
<dbReference type="OrthoDB" id="1666796at2759"/>
<evidence type="ECO:0000256" key="5">
    <source>
        <dbReference type="ARBA" id="ARBA00022729"/>
    </source>
</evidence>
<feature type="transmembrane region" description="Helical" evidence="9">
    <location>
        <begin position="391"/>
        <end position="410"/>
    </location>
</feature>
<feature type="chain" id="PRO_5012813393" description="Transmembrane 9 superfamily member" evidence="10">
    <location>
        <begin position="16"/>
        <end position="616"/>
    </location>
</feature>
<evidence type="ECO:0000256" key="8">
    <source>
        <dbReference type="ARBA" id="ARBA00023136"/>
    </source>
</evidence>
<comment type="subcellular location">
    <subcellularLocation>
        <location evidence="2">Golgi apparatus</location>
    </subcellularLocation>
    <subcellularLocation>
        <location evidence="1">Membrane</location>
        <topology evidence="1">Multi-pass membrane protein</topology>
    </subcellularLocation>
</comment>
<dbReference type="InterPro" id="IPR004240">
    <property type="entry name" value="EMP70"/>
</dbReference>
<dbReference type="EMBL" id="FN653019">
    <property type="protein sequence ID" value="CBY22672.1"/>
    <property type="molecule type" value="Genomic_DNA"/>
</dbReference>
<sequence length="616" mass="70693">MRARILLYLAGLSNGFYVPGVAPIDFRRSEKVEIRAVKMTSSKTQLPYEYYTLPFCLPSEGVNYQSLNLGEVLRGDRIVNTAYEVKMDEKVNCKVMCTSELKEGDAEKIMQRVSEDYFVHLLADNLPAATRWELDDDLVQYEHGYKLGLFDADGNTYINNHLIINLKYSRLEDDGDSPLYRIVGFDVLPHSVLEMTDGECNLPENDARFKVTKDTKQITFSYSVKWEASDIVWASRWDSYLGMGDVQIHWFSIVNSIVVVLFLSGILTMIIIRTLRRDIAAYNREDLEEELDEAIEETGWKLVHGDVFRAPEYPGLLCSFLGSGVQIFCMLLLTIVIAMLGMLSPSSRGALVSAAFAMFMLMGFPCGFFAGRLFKTIDGKSDWRRNAFQTAVLYPGIVFGISFILNFFIWGKKSSGAVPFTTMLAILFLWFGLSVPSVFLGYYQGYKKQAYEHPCRTNQIQRQIPEQQWFMTTHISMLMAGILPFGAVFIELFFIFTAIWENEFYYLFGFLFLVFVILVVACSQISIVMTYFQLCAEDYHWWWRCFFVSGGSSLYVFAYSIFYFVTKLEITQIIPTLLYFGYTTIIVFSFWILTGSIGFYASYAFIKVIYAQIKID</sequence>
<proteinExistence type="inferred from homology"/>
<evidence type="ECO:0000256" key="10">
    <source>
        <dbReference type="SAM" id="SignalP"/>
    </source>
</evidence>
<dbReference type="PANTHER" id="PTHR10766">
    <property type="entry name" value="TRANSMEMBRANE 9 SUPERFAMILY PROTEIN"/>
    <property type="match status" value="1"/>
</dbReference>
<evidence type="ECO:0000256" key="6">
    <source>
        <dbReference type="ARBA" id="ARBA00022989"/>
    </source>
</evidence>
<keyword evidence="7" id="KW-0333">Golgi apparatus</keyword>
<evidence type="ECO:0000256" key="9">
    <source>
        <dbReference type="RuleBase" id="RU363079"/>
    </source>
</evidence>
<dbReference type="AlphaFoldDB" id="E4WZS6"/>
<keyword evidence="8 9" id="KW-0472">Membrane</keyword>
<feature type="transmembrane region" description="Helical" evidence="9">
    <location>
        <begin position="506"/>
        <end position="529"/>
    </location>
</feature>
<dbReference type="InParanoid" id="E4WZS6"/>
<reference evidence="11" key="1">
    <citation type="journal article" date="2010" name="Science">
        <title>Plasticity of animal genome architecture unmasked by rapid evolution of a pelagic tunicate.</title>
        <authorList>
            <person name="Denoeud F."/>
            <person name="Henriet S."/>
            <person name="Mungpakdee S."/>
            <person name="Aury J.M."/>
            <person name="Da Silva C."/>
            <person name="Brinkmann H."/>
            <person name="Mikhaleva J."/>
            <person name="Olsen L.C."/>
            <person name="Jubin C."/>
            <person name="Canestro C."/>
            <person name="Bouquet J.M."/>
            <person name="Danks G."/>
            <person name="Poulain J."/>
            <person name="Campsteijn C."/>
            <person name="Adamski M."/>
            <person name="Cross I."/>
            <person name="Yadetie F."/>
            <person name="Muffato M."/>
            <person name="Louis A."/>
            <person name="Butcher S."/>
            <person name="Tsagkogeorga G."/>
            <person name="Konrad A."/>
            <person name="Singh S."/>
            <person name="Jensen M.F."/>
            <person name="Cong E.H."/>
            <person name="Eikeseth-Otteraa H."/>
            <person name="Noel B."/>
            <person name="Anthouard V."/>
            <person name="Porcel B.M."/>
            <person name="Kachouri-Lafond R."/>
            <person name="Nishino A."/>
            <person name="Ugolini M."/>
            <person name="Chourrout P."/>
            <person name="Nishida H."/>
            <person name="Aasland R."/>
            <person name="Huzurbazar S."/>
            <person name="Westhof E."/>
            <person name="Delsuc F."/>
            <person name="Lehrach H."/>
            <person name="Reinhardt R."/>
            <person name="Weissenbach J."/>
            <person name="Roy S.W."/>
            <person name="Artiguenave F."/>
            <person name="Postlethwait J.H."/>
            <person name="Manak J.R."/>
            <person name="Thompson E.M."/>
            <person name="Jaillon O."/>
            <person name="Du Pasquier L."/>
            <person name="Boudinot P."/>
            <person name="Liberles D.A."/>
            <person name="Volff J.N."/>
            <person name="Philippe H."/>
            <person name="Lenhard B."/>
            <person name="Roest Crollius H."/>
            <person name="Wincker P."/>
            <person name="Chourrout D."/>
        </authorList>
    </citation>
    <scope>NUCLEOTIDE SEQUENCE [LARGE SCALE GENOMIC DNA]</scope>
</reference>
<dbReference type="GO" id="GO:0016020">
    <property type="term" value="C:membrane"/>
    <property type="evidence" value="ECO:0007669"/>
    <property type="project" value="UniProtKB-SubCell"/>
</dbReference>
<evidence type="ECO:0000313" key="12">
    <source>
        <dbReference type="Proteomes" id="UP000001307"/>
    </source>
</evidence>
<feature type="transmembrane region" description="Helical" evidence="9">
    <location>
        <begin position="577"/>
        <end position="606"/>
    </location>
</feature>
<keyword evidence="12" id="KW-1185">Reference proteome</keyword>
<feature type="signal peptide" evidence="10">
    <location>
        <begin position="1"/>
        <end position="15"/>
    </location>
</feature>
<protein>
    <recommendedName>
        <fullName evidence="9">Transmembrane 9 superfamily member</fullName>
    </recommendedName>
</protein>
<evidence type="ECO:0000256" key="3">
    <source>
        <dbReference type="ARBA" id="ARBA00005227"/>
    </source>
</evidence>
<dbReference type="GO" id="GO:0005794">
    <property type="term" value="C:Golgi apparatus"/>
    <property type="evidence" value="ECO:0007669"/>
    <property type="project" value="UniProtKB-SubCell"/>
</dbReference>
<accession>E4WZS6</accession>
<dbReference type="GO" id="GO:0072657">
    <property type="term" value="P:protein localization to membrane"/>
    <property type="evidence" value="ECO:0007669"/>
    <property type="project" value="TreeGrafter"/>
</dbReference>
<feature type="transmembrane region" description="Helical" evidence="9">
    <location>
        <begin position="349"/>
        <end position="370"/>
    </location>
</feature>
<feature type="transmembrane region" description="Helical" evidence="9">
    <location>
        <begin position="422"/>
        <end position="443"/>
    </location>
</feature>
<evidence type="ECO:0000256" key="2">
    <source>
        <dbReference type="ARBA" id="ARBA00004555"/>
    </source>
</evidence>
<dbReference type="Proteomes" id="UP000001307">
    <property type="component" value="Unassembled WGS sequence"/>
</dbReference>
<dbReference type="Pfam" id="PF02990">
    <property type="entry name" value="EMP70"/>
    <property type="match status" value="1"/>
</dbReference>
<keyword evidence="6 9" id="KW-1133">Transmembrane helix</keyword>
<organism evidence="11">
    <name type="scientific">Oikopleura dioica</name>
    <name type="common">Tunicate</name>
    <dbReference type="NCBI Taxonomy" id="34765"/>
    <lineage>
        <taxon>Eukaryota</taxon>
        <taxon>Metazoa</taxon>
        <taxon>Chordata</taxon>
        <taxon>Tunicata</taxon>
        <taxon>Appendicularia</taxon>
        <taxon>Copelata</taxon>
        <taxon>Oikopleuridae</taxon>
        <taxon>Oikopleura</taxon>
    </lineage>
</organism>
<gene>
    <name evidence="11" type="ORF">GSOID_T00013441001</name>
</gene>
<keyword evidence="4 9" id="KW-0812">Transmembrane</keyword>
<evidence type="ECO:0000256" key="1">
    <source>
        <dbReference type="ARBA" id="ARBA00004141"/>
    </source>
</evidence>
<evidence type="ECO:0000313" key="11">
    <source>
        <dbReference type="EMBL" id="CBY22672.1"/>
    </source>
</evidence>
<feature type="transmembrane region" description="Helical" evidence="9">
    <location>
        <begin position="248"/>
        <end position="272"/>
    </location>
</feature>
<feature type="transmembrane region" description="Helical" evidence="9">
    <location>
        <begin position="477"/>
        <end position="500"/>
    </location>
</feature>
<feature type="transmembrane region" description="Helical" evidence="9">
    <location>
        <begin position="316"/>
        <end position="343"/>
    </location>
</feature>
<evidence type="ECO:0000256" key="4">
    <source>
        <dbReference type="ARBA" id="ARBA00022692"/>
    </source>
</evidence>
<dbReference type="PANTHER" id="PTHR10766:SF55">
    <property type="entry name" value="TRANSMEMBRANE 9 SUPERFAMILY MEMBER 4"/>
    <property type="match status" value="1"/>
</dbReference>
<keyword evidence="5 10" id="KW-0732">Signal</keyword>
<feature type="transmembrane region" description="Helical" evidence="9">
    <location>
        <begin position="541"/>
        <end position="565"/>
    </location>
</feature>